<dbReference type="CDD" id="cd13127">
    <property type="entry name" value="MATE_tuaB_like"/>
    <property type="match status" value="1"/>
</dbReference>
<evidence type="ECO:0000256" key="5">
    <source>
        <dbReference type="ARBA" id="ARBA00022989"/>
    </source>
</evidence>
<comment type="subcellular location">
    <subcellularLocation>
        <location evidence="1">Cell membrane</location>
        <topology evidence="1">Multi-pass membrane protein</topology>
    </subcellularLocation>
</comment>
<evidence type="ECO:0000256" key="7">
    <source>
        <dbReference type="SAM" id="Phobius"/>
    </source>
</evidence>
<dbReference type="AlphaFoldDB" id="A0A4P7W5K9"/>
<accession>A0A4P7W5K9</accession>
<evidence type="ECO:0000256" key="1">
    <source>
        <dbReference type="ARBA" id="ARBA00004651"/>
    </source>
</evidence>
<gene>
    <name evidence="8" type="ORF">E7747_14355</name>
</gene>
<organism evidence="8 9">
    <name type="scientific">Duncaniella dubosii</name>
    <dbReference type="NCBI Taxonomy" id="2518971"/>
    <lineage>
        <taxon>Bacteria</taxon>
        <taxon>Pseudomonadati</taxon>
        <taxon>Bacteroidota</taxon>
        <taxon>Bacteroidia</taxon>
        <taxon>Bacteroidales</taxon>
        <taxon>Muribaculaceae</taxon>
        <taxon>Duncaniella</taxon>
    </lineage>
</organism>
<evidence type="ECO:0000313" key="9">
    <source>
        <dbReference type="Proteomes" id="UP000297149"/>
    </source>
</evidence>
<dbReference type="PANTHER" id="PTHR30250:SF10">
    <property type="entry name" value="LIPOPOLYSACCHARIDE BIOSYNTHESIS PROTEIN WZXC"/>
    <property type="match status" value="1"/>
</dbReference>
<keyword evidence="9" id="KW-1185">Reference proteome</keyword>
<keyword evidence="5 7" id="KW-1133">Transmembrane helix</keyword>
<proteinExistence type="inferred from homology"/>
<evidence type="ECO:0000256" key="4">
    <source>
        <dbReference type="ARBA" id="ARBA00022692"/>
    </source>
</evidence>
<dbReference type="Proteomes" id="UP000297149">
    <property type="component" value="Chromosome"/>
</dbReference>
<feature type="transmembrane region" description="Helical" evidence="7">
    <location>
        <begin position="458"/>
        <end position="476"/>
    </location>
</feature>
<comment type="similarity">
    <text evidence="2">Belongs to the polysaccharide synthase family.</text>
</comment>
<keyword evidence="3" id="KW-1003">Cell membrane</keyword>
<evidence type="ECO:0000256" key="2">
    <source>
        <dbReference type="ARBA" id="ARBA00007430"/>
    </source>
</evidence>
<dbReference type="RefSeq" id="WP_136416695.1">
    <property type="nucleotide sequence ID" value="NZ_CP039396.1"/>
</dbReference>
<feature type="transmembrane region" description="Helical" evidence="7">
    <location>
        <begin position="120"/>
        <end position="139"/>
    </location>
</feature>
<evidence type="ECO:0000256" key="3">
    <source>
        <dbReference type="ARBA" id="ARBA00022475"/>
    </source>
</evidence>
<dbReference type="Pfam" id="PF13440">
    <property type="entry name" value="Polysacc_synt_3"/>
    <property type="match status" value="1"/>
</dbReference>
<dbReference type="PANTHER" id="PTHR30250">
    <property type="entry name" value="PST FAMILY PREDICTED COLANIC ACID TRANSPORTER"/>
    <property type="match status" value="1"/>
</dbReference>
<keyword evidence="6 7" id="KW-0472">Membrane</keyword>
<reference evidence="9" key="1">
    <citation type="submission" date="2019-02" db="EMBL/GenBank/DDBJ databases">
        <title>Isolation and identification of novel species under the genus Muribaculum.</title>
        <authorList>
            <person name="Miyake S."/>
            <person name="Ding Y."/>
            <person name="Low A."/>
            <person name="Soh M."/>
            <person name="Seedorf H."/>
        </authorList>
    </citation>
    <scope>NUCLEOTIDE SEQUENCE [LARGE SCALE GENOMIC DNA]</scope>
    <source>
        <strain evidence="9">H5</strain>
    </source>
</reference>
<dbReference type="EMBL" id="CP039396">
    <property type="protein sequence ID" value="QCD43351.1"/>
    <property type="molecule type" value="Genomic_DNA"/>
</dbReference>
<feature type="transmembrane region" description="Helical" evidence="7">
    <location>
        <begin position="331"/>
        <end position="350"/>
    </location>
</feature>
<evidence type="ECO:0000256" key="6">
    <source>
        <dbReference type="ARBA" id="ARBA00023136"/>
    </source>
</evidence>
<dbReference type="KEGG" id="ddb:E7747_14355"/>
<evidence type="ECO:0000313" key="8">
    <source>
        <dbReference type="EMBL" id="QCD43351.1"/>
    </source>
</evidence>
<feature type="transmembrane region" description="Helical" evidence="7">
    <location>
        <begin position="299"/>
        <end position="319"/>
    </location>
</feature>
<feature type="transmembrane region" description="Helical" evidence="7">
    <location>
        <begin position="431"/>
        <end position="452"/>
    </location>
</feature>
<dbReference type="InterPro" id="IPR050833">
    <property type="entry name" value="Poly_Biosynth_Transport"/>
</dbReference>
<feature type="transmembrane region" description="Helical" evidence="7">
    <location>
        <begin position="362"/>
        <end position="385"/>
    </location>
</feature>
<feature type="transmembrane region" description="Helical" evidence="7">
    <location>
        <begin position="87"/>
        <end position="114"/>
    </location>
</feature>
<keyword evidence="4 7" id="KW-0812">Transmembrane</keyword>
<name>A0A4P7W5K9_9BACT</name>
<feature type="transmembrane region" description="Helical" evidence="7">
    <location>
        <begin position="397"/>
        <end position="419"/>
    </location>
</feature>
<feature type="transmembrane region" description="Helical" evidence="7">
    <location>
        <begin position="159"/>
        <end position="179"/>
    </location>
</feature>
<dbReference type="GO" id="GO:0005886">
    <property type="term" value="C:plasma membrane"/>
    <property type="evidence" value="ECO:0007669"/>
    <property type="project" value="UniProtKB-SubCell"/>
</dbReference>
<feature type="transmembrane region" description="Helical" evidence="7">
    <location>
        <begin position="49"/>
        <end position="75"/>
    </location>
</feature>
<protein>
    <submittedName>
        <fullName evidence="8">Lipopolysaccharide biosynthesis protein</fullName>
    </submittedName>
</protein>
<sequence>MAENQTEEENLKVAVAHTIKWNVIDRVSSQVLYAITGIVLARMLSQEDFGLVTAILVFQAFASLFIDSGFSSALIQRKEPTRLDYSTVLWFNLGMAVVLYIILFFASPLIAQLFGGDERLIPLARVMFLSFILNASAIVQTNILMKRMEVRMVAVSNSIGLIAGSVVGIGLAVTGWGAWAMVWQTIAIGAVKSVILWLTGGWRPLWAFSSESLRSCFAVGSGVMFSSFLNTAFQNISGFIIGLKAGLVPLGYYGQADKWSKMGVMSLSQVLTASFLPLLSKVQDDPERYVRMCVKTHRFTAYLLFPAMGLLILMARPVFHTLFGTKWDPSIILFQILLGQGVFTVLMLLYRNYILGLGKAKLLVVTEIVRDVAAIVAIALVFPYIGLESPDSPVEGLKYLLCGQFVASALTWGVTLYYVIRLTNRGLREYVFDIMPYFFQTVLISILCVFIGNLDLQPLIICLLQSVTFVCLYLGGNFLMNSKIQRDAIDYLKGRL</sequence>